<gene>
    <name evidence="9" type="ORF">SAMN04489832_4212</name>
</gene>
<evidence type="ECO:0000256" key="2">
    <source>
        <dbReference type="ARBA" id="ARBA00022525"/>
    </source>
</evidence>
<evidence type="ECO:0000313" key="9">
    <source>
        <dbReference type="EMBL" id="SIN23199.1"/>
    </source>
</evidence>
<reference evidence="10" key="1">
    <citation type="submission" date="2016-12" db="EMBL/GenBank/DDBJ databases">
        <authorList>
            <person name="Varghese N."/>
            <person name="Submissions S."/>
        </authorList>
    </citation>
    <scope>NUCLEOTIDE SEQUENCE [LARGE SCALE GENOMIC DNA]</scope>
    <source>
        <strain evidence="10">DSM 45599</strain>
    </source>
</reference>
<proteinExistence type="predicted"/>
<evidence type="ECO:0000313" key="10">
    <source>
        <dbReference type="Proteomes" id="UP000185124"/>
    </source>
</evidence>
<dbReference type="AlphaFoldDB" id="A0A1N5ZN40"/>
<evidence type="ECO:0000259" key="8">
    <source>
        <dbReference type="PROSITE" id="PS50847"/>
    </source>
</evidence>
<keyword evidence="3 7" id="KW-0732">Signal</keyword>
<keyword evidence="2" id="KW-0964">Secreted</keyword>
<feature type="chain" id="PRO_5009935099" evidence="7">
    <location>
        <begin position="29"/>
        <end position="229"/>
    </location>
</feature>
<name>A0A1N5ZN40_9ACTN</name>
<evidence type="ECO:0000256" key="5">
    <source>
        <dbReference type="SAM" id="MobiDB-lite"/>
    </source>
</evidence>
<accession>A0A1N5ZN40</accession>
<organism evidence="9 10">
    <name type="scientific">Micromonospora cremea</name>
    <dbReference type="NCBI Taxonomy" id="709881"/>
    <lineage>
        <taxon>Bacteria</taxon>
        <taxon>Bacillati</taxon>
        <taxon>Actinomycetota</taxon>
        <taxon>Actinomycetes</taxon>
        <taxon>Micromonosporales</taxon>
        <taxon>Micromonosporaceae</taxon>
        <taxon>Micromonospora</taxon>
    </lineage>
</organism>
<feature type="transmembrane region" description="Helical" evidence="6">
    <location>
        <begin position="201"/>
        <end position="221"/>
    </location>
</feature>
<dbReference type="Proteomes" id="UP000185124">
    <property type="component" value="Unassembled WGS sequence"/>
</dbReference>
<feature type="signal peptide" evidence="7">
    <location>
        <begin position="1"/>
        <end position="28"/>
    </location>
</feature>
<evidence type="ECO:0000256" key="4">
    <source>
        <dbReference type="ARBA" id="ARBA00023088"/>
    </source>
</evidence>
<sequence length="229" mass="23210">MREGLVKLIATGAAAGAFLVGAAGVAQAQPTDPTQPPPQVSTIDINPGNVPTTAAAFTQKCAPNLGGGPFPDRDVWVFNLPGNPEPTGQFVTVTGTWSIPNDGTVTRTIPTDGGAIVNDMGTSKAWIRLPAGWTLTDATAVITGTAKFFVLTHTCAAGTRPTTPPPTTQPPTSPPPTTTAPPTAKPTKSELPVTGTSAGSLLPMAVLGLGAVALGATFIAVRRRRDAEG</sequence>
<feature type="region of interest" description="Disordered" evidence="5">
    <location>
        <begin position="158"/>
        <end position="195"/>
    </location>
</feature>
<keyword evidence="6" id="KW-0812">Transmembrane</keyword>
<keyword evidence="10" id="KW-1185">Reference proteome</keyword>
<keyword evidence="4" id="KW-0572">Peptidoglycan-anchor</keyword>
<dbReference type="OrthoDB" id="3404609at2"/>
<evidence type="ECO:0000256" key="1">
    <source>
        <dbReference type="ARBA" id="ARBA00022512"/>
    </source>
</evidence>
<evidence type="ECO:0000256" key="7">
    <source>
        <dbReference type="SAM" id="SignalP"/>
    </source>
</evidence>
<feature type="compositionally biased region" description="Pro residues" evidence="5">
    <location>
        <begin position="162"/>
        <end position="179"/>
    </location>
</feature>
<protein>
    <submittedName>
        <fullName evidence="9">LPXTG-motif cell wall anchor domain-containing protein</fullName>
    </submittedName>
</protein>
<dbReference type="PROSITE" id="PS50847">
    <property type="entry name" value="GRAM_POS_ANCHORING"/>
    <property type="match status" value="1"/>
</dbReference>
<evidence type="ECO:0000256" key="3">
    <source>
        <dbReference type="ARBA" id="ARBA00022729"/>
    </source>
</evidence>
<dbReference type="RefSeq" id="WP_074314856.1">
    <property type="nucleotide sequence ID" value="NZ_FSQT01000002.1"/>
</dbReference>
<keyword evidence="1" id="KW-0134">Cell wall</keyword>
<evidence type="ECO:0000256" key="6">
    <source>
        <dbReference type="SAM" id="Phobius"/>
    </source>
</evidence>
<keyword evidence="6" id="KW-1133">Transmembrane helix</keyword>
<dbReference type="EMBL" id="FSQT01000002">
    <property type="protein sequence ID" value="SIN23199.1"/>
    <property type="molecule type" value="Genomic_DNA"/>
</dbReference>
<keyword evidence="6" id="KW-0472">Membrane</keyword>
<dbReference type="STRING" id="709881.SAMN04489832_4212"/>
<dbReference type="NCBIfam" id="TIGR01167">
    <property type="entry name" value="LPXTG_anchor"/>
    <property type="match status" value="1"/>
</dbReference>
<feature type="domain" description="Gram-positive cocci surface proteins LPxTG" evidence="8">
    <location>
        <begin position="191"/>
        <end position="229"/>
    </location>
</feature>
<dbReference type="InterPro" id="IPR019931">
    <property type="entry name" value="LPXTG_anchor"/>
</dbReference>